<dbReference type="EMBL" id="BBJU01000019">
    <property type="protein sequence ID" value="GAK71669.1"/>
    <property type="molecule type" value="Genomic_DNA"/>
</dbReference>
<feature type="region of interest" description="Disordered" evidence="1">
    <location>
        <begin position="146"/>
        <end position="167"/>
    </location>
</feature>
<name>A0A081CYC3_9HYPH</name>
<evidence type="ECO:0000313" key="3">
    <source>
        <dbReference type="Proteomes" id="UP000028701"/>
    </source>
</evidence>
<dbReference type="Pfam" id="PF11663">
    <property type="entry name" value="Toxin_YhaV"/>
    <property type="match status" value="1"/>
</dbReference>
<dbReference type="InterPro" id="IPR021679">
    <property type="entry name" value="Toxin_endonuclease_YhaV"/>
</dbReference>
<dbReference type="RefSeq" id="WP_045231212.1">
    <property type="nucleotide sequence ID" value="NZ_BBJU01000019.1"/>
</dbReference>
<dbReference type="AlphaFoldDB" id="A0A081CYC3"/>
<sequence>MPVINGWTVRAHPLLLDQLEKLTAAVEKQARKDPDAYRNSANAKLLAALQSLLFDKIPQDPTSTSYVQGNTLGTSRRHWFRVKFGGGRFRLFFRYSTRAKVIIFAWVNDENTLRTYGSKTDTYAVFKTMLNDGNPPDDWETLMKATSEGGGEQRLDSAFVSAKRDEA</sequence>
<dbReference type="GO" id="GO:0110001">
    <property type="term" value="C:toxin-antitoxin complex"/>
    <property type="evidence" value="ECO:0007669"/>
    <property type="project" value="InterPro"/>
</dbReference>
<dbReference type="GO" id="GO:0004540">
    <property type="term" value="F:RNA nuclease activity"/>
    <property type="evidence" value="ECO:0007669"/>
    <property type="project" value="InterPro"/>
</dbReference>
<protein>
    <submittedName>
        <fullName evidence="2">Putative toxin-antitoxin system toxin component</fullName>
    </submittedName>
</protein>
<dbReference type="OrthoDB" id="515905at2"/>
<dbReference type="eggNOG" id="ENOG502ZB6Z">
    <property type="taxonomic scope" value="Bacteria"/>
</dbReference>
<proteinExistence type="predicted"/>
<accession>A0A081CYC3</accession>
<evidence type="ECO:0000313" key="2">
    <source>
        <dbReference type="EMBL" id="GAK71669.1"/>
    </source>
</evidence>
<dbReference type="Proteomes" id="UP000028701">
    <property type="component" value="Unassembled WGS sequence"/>
</dbReference>
<evidence type="ECO:0000256" key="1">
    <source>
        <dbReference type="SAM" id="MobiDB-lite"/>
    </source>
</evidence>
<organism evidence="2 3">
    <name type="scientific">Agrobacterium rubi TR3 = NBRC 13261</name>
    <dbReference type="NCBI Taxonomy" id="1368415"/>
    <lineage>
        <taxon>Bacteria</taxon>
        <taxon>Pseudomonadati</taxon>
        <taxon>Pseudomonadota</taxon>
        <taxon>Alphaproteobacteria</taxon>
        <taxon>Hyphomicrobiales</taxon>
        <taxon>Rhizobiaceae</taxon>
        <taxon>Rhizobium/Agrobacterium group</taxon>
        <taxon>Agrobacterium</taxon>
    </lineage>
</organism>
<gene>
    <name evidence="2" type="ORF">RRU01S_19_00740</name>
</gene>
<reference evidence="2 3" key="1">
    <citation type="submission" date="2014-08" db="EMBL/GenBank/DDBJ databases">
        <title>Whole genome shotgun sequence of Rhizobium rubi NBRC 13261.</title>
        <authorList>
            <person name="Katano-Makiyama Y."/>
            <person name="Hosoyama A."/>
            <person name="Hashimoto M."/>
            <person name="Hosoyama Y."/>
            <person name="Noguchi M."/>
            <person name="Tsuchikane K."/>
            <person name="Uohara A."/>
            <person name="Ohji S."/>
            <person name="Ichikawa N."/>
            <person name="Kimura A."/>
            <person name="Yamazoe A."/>
            <person name="Fujita N."/>
        </authorList>
    </citation>
    <scope>NUCLEOTIDE SEQUENCE [LARGE SCALE GENOMIC DNA]</scope>
    <source>
        <strain evidence="2 3">NBRC 13261</strain>
    </source>
</reference>
<comment type="caution">
    <text evidence="2">The sequence shown here is derived from an EMBL/GenBank/DDBJ whole genome shotgun (WGS) entry which is preliminary data.</text>
</comment>